<accession>A0A9J5ZEP4</accession>
<reference evidence="1 2" key="1">
    <citation type="submission" date="2020-09" db="EMBL/GenBank/DDBJ databases">
        <title>De no assembly of potato wild relative species, Solanum commersonii.</title>
        <authorList>
            <person name="Cho K."/>
        </authorList>
    </citation>
    <scope>NUCLEOTIDE SEQUENCE [LARGE SCALE GENOMIC DNA]</scope>
    <source>
        <strain evidence="1">LZ3.2</strain>
        <tissue evidence="1">Leaf</tissue>
    </source>
</reference>
<dbReference type="Proteomes" id="UP000824120">
    <property type="component" value="Chromosome 4"/>
</dbReference>
<proteinExistence type="predicted"/>
<comment type="caution">
    <text evidence="1">The sequence shown here is derived from an EMBL/GenBank/DDBJ whole genome shotgun (WGS) entry which is preliminary data.</text>
</comment>
<dbReference type="AlphaFoldDB" id="A0A9J5ZEP4"/>
<name>A0A9J5ZEP4_SOLCO</name>
<evidence type="ECO:0000313" key="2">
    <source>
        <dbReference type="Proteomes" id="UP000824120"/>
    </source>
</evidence>
<sequence>MAASNKPVVVHITSCLLEYLLDVLKNEECTEDDASLWEILEFIKLLFPICITGVLEEDP</sequence>
<organism evidence="1 2">
    <name type="scientific">Solanum commersonii</name>
    <name type="common">Commerson's wild potato</name>
    <name type="synonym">Commerson's nightshade</name>
    <dbReference type="NCBI Taxonomy" id="4109"/>
    <lineage>
        <taxon>Eukaryota</taxon>
        <taxon>Viridiplantae</taxon>
        <taxon>Streptophyta</taxon>
        <taxon>Embryophyta</taxon>
        <taxon>Tracheophyta</taxon>
        <taxon>Spermatophyta</taxon>
        <taxon>Magnoliopsida</taxon>
        <taxon>eudicotyledons</taxon>
        <taxon>Gunneridae</taxon>
        <taxon>Pentapetalae</taxon>
        <taxon>asterids</taxon>
        <taxon>lamiids</taxon>
        <taxon>Solanales</taxon>
        <taxon>Solanaceae</taxon>
        <taxon>Solanoideae</taxon>
        <taxon>Solaneae</taxon>
        <taxon>Solanum</taxon>
    </lineage>
</organism>
<dbReference type="EMBL" id="JACXVP010000004">
    <property type="protein sequence ID" value="KAG5610901.1"/>
    <property type="molecule type" value="Genomic_DNA"/>
</dbReference>
<evidence type="ECO:0000313" key="1">
    <source>
        <dbReference type="EMBL" id="KAG5610901.1"/>
    </source>
</evidence>
<keyword evidence="2" id="KW-1185">Reference proteome</keyword>
<protein>
    <submittedName>
        <fullName evidence="1">Uncharacterized protein</fullName>
    </submittedName>
</protein>
<gene>
    <name evidence="1" type="ORF">H5410_022182</name>
</gene>